<comment type="cofactor">
    <cofactor evidence="11">
        <name>Fe cation</name>
        <dbReference type="ChEBI" id="CHEBI:24875"/>
    </cofactor>
</comment>
<dbReference type="InterPro" id="IPR015168">
    <property type="entry name" value="SsuA/THI5"/>
</dbReference>
<accession>A0AAE8N553</accession>
<gene>
    <name evidence="13" type="ORF">DNG_09161</name>
</gene>
<evidence type="ECO:0000259" key="12">
    <source>
        <dbReference type="Pfam" id="PF09084"/>
    </source>
</evidence>
<evidence type="ECO:0000256" key="2">
    <source>
        <dbReference type="ARBA" id="ARBA00004948"/>
    </source>
</evidence>
<proteinExistence type="inferred from homology"/>
<sequence>MENLENFHVSATGHSLNYLPEYIAQRHGFFREQGLDVTVTVPKPWDLVLDELASGKAAAALGGVWVPSMYHDAPVRDYKAFAQVSNRAPLALIGRSSSHGASGFTLKDTIGRTVMMKGSNGASVGLFFKMLLREAGIDPRDVNYVQDLDGLMLGELFAGGMGDFLLVDNLSARALVARNPHLCVVLETVLENKDAPWSVYYQEVAKVTPAVLDAQERFVIALGKGMEWVLQNDAETFRDELAEIFPAVPVDTTVELTNVFRRNGMWTSPVVSRNGYERWQRGIADGHLVREPLAYEKMIDGRPTAAAQGKGLLISSEAEVAAKAAEAS</sequence>
<evidence type="ECO:0000313" key="14">
    <source>
        <dbReference type="Proteomes" id="UP001187682"/>
    </source>
</evidence>
<keyword evidence="5" id="KW-0808">Transferase</keyword>
<keyword evidence="9 11" id="KW-0408">Iron</keyword>
<dbReference type="AlphaFoldDB" id="A0AAE8N553"/>
<evidence type="ECO:0000256" key="6">
    <source>
        <dbReference type="ARBA" id="ARBA00022723"/>
    </source>
</evidence>
<dbReference type="SUPFAM" id="SSF53850">
    <property type="entry name" value="Periplasmic binding protein-like II"/>
    <property type="match status" value="1"/>
</dbReference>
<evidence type="ECO:0000313" key="13">
    <source>
        <dbReference type="EMBL" id="SPO06471.1"/>
    </source>
</evidence>
<dbReference type="Pfam" id="PF09084">
    <property type="entry name" value="NMT1"/>
    <property type="match status" value="1"/>
</dbReference>
<comment type="catalytic activity">
    <reaction evidence="10">
        <text>N(6)-(pyridoxal phosphate)-L-lysyl-[4-amino-5-hydroxymethyl-2-methylpyrimidine phosphate synthase] + L-histidyl-[4-amino-5-hydroxymethyl-2-methylpyrimidine phosphate synthase] + 2 Fe(3+) + 4 H2O = L-lysyl-[4-amino-5-hydroxymethyl-2-methylpyrimidine phosphate synthase] + (2S)-2-amino-5-hydroxy-4-oxopentanoyl-[4-amino-5-hydroxymethyl-2-methylpyrimidine phosphate synthase] + 4-amino-2-methyl-5-(phosphooxymethyl)pyrimidine + 3-oxopropanoate + 2 Fe(2+) + 2 H(+)</text>
        <dbReference type="Rhea" id="RHEA:65756"/>
        <dbReference type="Rhea" id="RHEA-COMP:16892"/>
        <dbReference type="Rhea" id="RHEA-COMP:16893"/>
        <dbReference type="Rhea" id="RHEA-COMP:16894"/>
        <dbReference type="Rhea" id="RHEA-COMP:16895"/>
        <dbReference type="ChEBI" id="CHEBI:15377"/>
        <dbReference type="ChEBI" id="CHEBI:15378"/>
        <dbReference type="ChEBI" id="CHEBI:29033"/>
        <dbReference type="ChEBI" id="CHEBI:29034"/>
        <dbReference type="ChEBI" id="CHEBI:29969"/>
        <dbReference type="ChEBI" id="CHEBI:29979"/>
        <dbReference type="ChEBI" id="CHEBI:33190"/>
        <dbReference type="ChEBI" id="CHEBI:58354"/>
        <dbReference type="ChEBI" id="CHEBI:143915"/>
        <dbReference type="ChEBI" id="CHEBI:157692"/>
    </reaction>
    <physiologicalReaction direction="left-to-right" evidence="10">
        <dbReference type="Rhea" id="RHEA:65757"/>
    </physiologicalReaction>
</comment>
<dbReference type="EMBL" id="ONZQ02000015">
    <property type="protein sequence ID" value="SPO06471.1"/>
    <property type="molecule type" value="Genomic_DNA"/>
</dbReference>
<protein>
    <recommendedName>
        <fullName evidence="11">4-amino-5-hydroxymethyl-2-methylpyrimidine phosphate synthase</fullName>
        <shortName evidence="11">HMP-P synthase</shortName>
        <shortName evidence="11">Hydroxymethylpyrimidine phosphate synthase</shortName>
    </recommendedName>
</protein>
<keyword evidence="6" id="KW-0479">Metal-binding</keyword>
<comment type="pathway">
    <text evidence="2 11">Cofactor biosynthesis; thiamine diphosphate biosynthesis.</text>
</comment>
<dbReference type="Gene3D" id="3.40.190.10">
    <property type="entry name" value="Periplasmic binding protein-like II"/>
    <property type="match status" value="2"/>
</dbReference>
<comment type="subunit">
    <text evidence="4 11">Homodimer.</text>
</comment>
<dbReference type="PANTHER" id="PTHR31528:SF1">
    <property type="entry name" value="4-AMINO-5-HYDROXYMETHYL-2-METHYLPYRIMIDINE PHOSPHATE SYNTHASE THI11-RELATED"/>
    <property type="match status" value="1"/>
</dbReference>
<evidence type="ECO:0000256" key="5">
    <source>
        <dbReference type="ARBA" id="ARBA00022679"/>
    </source>
</evidence>
<evidence type="ECO:0000256" key="9">
    <source>
        <dbReference type="ARBA" id="ARBA00023004"/>
    </source>
</evidence>
<dbReference type="GO" id="GO:0009229">
    <property type="term" value="P:thiamine diphosphate biosynthetic process"/>
    <property type="evidence" value="ECO:0007669"/>
    <property type="project" value="UniProtKB-UniRule"/>
</dbReference>
<dbReference type="GO" id="GO:0046872">
    <property type="term" value="F:metal ion binding"/>
    <property type="evidence" value="ECO:0007669"/>
    <property type="project" value="UniProtKB-KW"/>
</dbReference>
<dbReference type="InterPro" id="IPR027939">
    <property type="entry name" value="NMT1/THI5"/>
</dbReference>
<name>A0AAE8N553_9PEZI</name>
<evidence type="ECO:0000256" key="11">
    <source>
        <dbReference type="RuleBase" id="RU367015"/>
    </source>
</evidence>
<evidence type="ECO:0000256" key="1">
    <source>
        <dbReference type="ARBA" id="ARBA00003469"/>
    </source>
</evidence>
<dbReference type="Proteomes" id="UP001187682">
    <property type="component" value="Unassembled WGS sequence"/>
</dbReference>
<feature type="domain" description="SsuA/THI5-like" evidence="12">
    <location>
        <begin position="17"/>
        <end position="166"/>
    </location>
</feature>
<dbReference type="GO" id="GO:0009228">
    <property type="term" value="P:thiamine biosynthetic process"/>
    <property type="evidence" value="ECO:0007669"/>
    <property type="project" value="UniProtKB-UniRule"/>
</dbReference>
<comment type="caution">
    <text evidence="13">The sequence shown here is derived from an EMBL/GenBank/DDBJ whole genome shotgun (WGS) entry which is preliminary data.</text>
</comment>
<evidence type="ECO:0000256" key="10">
    <source>
        <dbReference type="ARBA" id="ARBA00048179"/>
    </source>
</evidence>
<keyword evidence="8 11" id="KW-0784">Thiamine biosynthesis</keyword>
<dbReference type="PANTHER" id="PTHR31528">
    <property type="entry name" value="4-AMINO-5-HYDROXYMETHYL-2-METHYLPYRIMIDINE PHOSPHATE SYNTHASE THI11-RELATED"/>
    <property type="match status" value="1"/>
</dbReference>
<evidence type="ECO:0000256" key="8">
    <source>
        <dbReference type="ARBA" id="ARBA00022977"/>
    </source>
</evidence>
<organism evidence="13 14">
    <name type="scientific">Cephalotrichum gorgonifer</name>
    <dbReference type="NCBI Taxonomy" id="2041049"/>
    <lineage>
        <taxon>Eukaryota</taxon>
        <taxon>Fungi</taxon>
        <taxon>Dikarya</taxon>
        <taxon>Ascomycota</taxon>
        <taxon>Pezizomycotina</taxon>
        <taxon>Sordariomycetes</taxon>
        <taxon>Hypocreomycetidae</taxon>
        <taxon>Microascales</taxon>
        <taxon>Microascaceae</taxon>
        <taxon>Cephalotrichum</taxon>
    </lineage>
</organism>
<keyword evidence="14" id="KW-1185">Reference proteome</keyword>
<evidence type="ECO:0000256" key="4">
    <source>
        <dbReference type="ARBA" id="ARBA00011738"/>
    </source>
</evidence>
<evidence type="ECO:0000256" key="7">
    <source>
        <dbReference type="ARBA" id="ARBA00022898"/>
    </source>
</evidence>
<keyword evidence="7 11" id="KW-0663">Pyridoxal phosphate</keyword>
<evidence type="ECO:0000256" key="3">
    <source>
        <dbReference type="ARBA" id="ARBA00009406"/>
    </source>
</evidence>
<dbReference type="GO" id="GO:0016740">
    <property type="term" value="F:transferase activity"/>
    <property type="evidence" value="ECO:0007669"/>
    <property type="project" value="UniProtKB-KW"/>
</dbReference>
<reference evidence="13" key="1">
    <citation type="submission" date="2018-03" db="EMBL/GenBank/DDBJ databases">
        <authorList>
            <person name="Guldener U."/>
        </authorList>
    </citation>
    <scope>NUCLEOTIDE SEQUENCE</scope>
</reference>
<comment type="similarity">
    <text evidence="3 11">Belongs to the NMT1/THI5 family.</text>
</comment>
<comment type="function">
    <text evidence="1 11">Responsible for the formation of the pyrimidine heterocycle in the thiamine biosynthesis pathway. Catalyzes the formation of hydroxymethylpyrimidine phosphate (HMP-P) from histidine and pyridoxal phosphate (PLP). The protein uses PLP and the active site histidine to form HMP-P, generating an inactive enzyme. The enzyme can only undergo a single turnover, which suggests it is a suicide enzyme.</text>
</comment>